<evidence type="ECO:0000313" key="6">
    <source>
        <dbReference type="Proteomes" id="UP000663870"/>
    </source>
</evidence>
<dbReference type="Proteomes" id="UP000663870">
    <property type="component" value="Unassembled WGS sequence"/>
</dbReference>
<comment type="caution">
    <text evidence="3">The sequence shown here is derived from an EMBL/GenBank/DDBJ whole genome shotgun (WGS) entry which is preliminary data.</text>
</comment>
<dbReference type="AlphaFoldDB" id="A0A813QSH2"/>
<evidence type="ECO:0000313" key="4">
    <source>
        <dbReference type="EMBL" id="CAF1150022.1"/>
    </source>
</evidence>
<proteinExistence type="predicted"/>
<feature type="domain" description="RRM" evidence="2">
    <location>
        <begin position="89"/>
        <end position="167"/>
    </location>
</feature>
<dbReference type="InterPro" id="IPR000504">
    <property type="entry name" value="RRM_dom"/>
</dbReference>
<dbReference type="GO" id="GO:0003723">
    <property type="term" value="F:RNA binding"/>
    <property type="evidence" value="ECO:0007669"/>
    <property type="project" value="UniProtKB-UniRule"/>
</dbReference>
<dbReference type="Pfam" id="PF00076">
    <property type="entry name" value="RRM_1"/>
    <property type="match status" value="1"/>
</dbReference>
<reference evidence="3" key="1">
    <citation type="submission" date="2021-02" db="EMBL/GenBank/DDBJ databases">
        <authorList>
            <person name="Nowell W R."/>
        </authorList>
    </citation>
    <scope>NUCLEOTIDE SEQUENCE</scope>
</reference>
<evidence type="ECO:0000256" key="1">
    <source>
        <dbReference type="PROSITE-ProRule" id="PRU00176"/>
    </source>
</evidence>
<dbReference type="CDD" id="cd00590">
    <property type="entry name" value="RRM_SF"/>
    <property type="match status" value="2"/>
</dbReference>
<protein>
    <recommendedName>
        <fullName evidence="2">RRM domain-containing protein</fullName>
    </recommendedName>
</protein>
<sequence>MNNRNDNQKHPLVVIHNVTTLTTKQVEIYCKKYDKNIRCFRKKNRNNHQYIHILFSSIVTATNFLNDRPHFIQNCRINTSLGSDPLYGPKFICVQIDRYASITEDNLYEYTSKNFGRVLNCVLYKSRNYAFIQFHQINDAHRALASTNQKLNDYSIRYCPRNNSSKILPLLSLTRLIHIGNFLNKDQENLQFYFSNLKNFTIHKNCYGQTYILGLFDINDSIKLLLKRAFCLNGRVLNIFIDNDDKLTECDNYLLVRNVPYRLNDYNLLEYFSQYGRILNCYRYGQTDAYRIQYRDKISLNKVLEFNRIHVIKSVQMQIEREQN</sequence>
<keyword evidence="6" id="KW-1185">Reference proteome</keyword>
<dbReference type="SMART" id="SM00360">
    <property type="entry name" value="RRM"/>
    <property type="match status" value="2"/>
</dbReference>
<accession>A0A813QSH2</accession>
<dbReference type="InterPro" id="IPR012677">
    <property type="entry name" value="Nucleotide-bd_a/b_plait_sf"/>
</dbReference>
<dbReference type="SUPFAM" id="SSF54928">
    <property type="entry name" value="RNA-binding domain, RBD"/>
    <property type="match status" value="1"/>
</dbReference>
<dbReference type="Gene3D" id="3.30.70.330">
    <property type="match status" value="1"/>
</dbReference>
<dbReference type="EMBL" id="CAJNOH010000023">
    <property type="protein sequence ID" value="CAF0771749.1"/>
    <property type="molecule type" value="Genomic_DNA"/>
</dbReference>
<dbReference type="EMBL" id="CAJNOL010000643">
    <property type="protein sequence ID" value="CAF1150022.1"/>
    <property type="molecule type" value="Genomic_DNA"/>
</dbReference>
<dbReference type="InterPro" id="IPR035979">
    <property type="entry name" value="RBD_domain_sf"/>
</dbReference>
<dbReference type="PROSITE" id="PS50102">
    <property type="entry name" value="RRM"/>
    <property type="match status" value="1"/>
</dbReference>
<name>A0A813QSH2_9BILA</name>
<keyword evidence="1" id="KW-0694">RNA-binding</keyword>
<evidence type="ECO:0000313" key="3">
    <source>
        <dbReference type="EMBL" id="CAF0771749.1"/>
    </source>
</evidence>
<dbReference type="Proteomes" id="UP000663854">
    <property type="component" value="Unassembled WGS sequence"/>
</dbReference>
<organism evidence="3 5">
    <name type="scientific">Rotaria sordida</name>
    <dbReference type="NCBI Taxonomy" id="392033"/>
    <lineage>
        <taxon>Eukaryota</taxon>
        <taxon>Metazoa</taxon>
        <taxon>Spiralia</taxon>
        <taxon>Gnathifera</taxon>
        <taxon>Rotifera</taxon>
        <taxon>Eurotatoria</taxon>
        <taxon>Bdelloidea</taxon>
        <taxon>Philodinida</taxon>
        <taxon>Philodinidae</taxon>
        <taxon>Rotaria</taxon>
    </lineage>
</organism>
<evidence type="ECO:0000259" key="2">
    <source>
        <dbReference type="PROSITE" id="PS50102"/>
    </source>
</evidence>
<gene>
    <name evidence="4" type="ORF">JXQ802_LOCUS21678</name>
    <name evidence="3" type="ORF">PYM288_LOCUS3144</name>
</gene>
<evidence type="ECO:0000313" key="5">
    <source>
        <dbReference type="Proteomes" id="UP000663854"/>
    </source>
</evidence>